<evidence type="ECO:0000313" key="2">
    <source>
        <dbReference type="Proteomes" id="UP001626550"/>
    </source>
</evidence>
<dbReference type="EMBL" id="JBJKFK010007282">
    <property type="protein sequence ID" value="KAL3307464.1"/>
    <property type="molecule type" value="Genomic_DNA"/>
</dbReference>
<dbReference type="AlphaFoldDB" id="A0ABD2PJU5"/>
<organism evidence="1 2">
    <name type="scientific">Cichlidogyrus casuarinus</name>
    <dbReference type="NCBI Taxonomy" id="1844966"/>
    <lineage>
        <taxon>Eukaryota</taxon>
        <taxon>Metazoa</taxon>
        <taxon>Spiralia</taxon>
        <taxon>Lophotrochozoa</taxon>
        <taxon>Platyhelminthes</taxon>
        <taxon>Monogenea</taxon>
        <taxon>Monopisthocotylea</taxon>
        <taxon>Dactylogyridea</taxon>
        <taxon>Ancyrocephalidae</taxon>
        <taxon>Cichlidogyrus</taxon>
    </lineage>
</organism>
<gene>
    <name evidence="1" type="ORF">Ciccas_014019</name>
</gene>
<reference evidence="1 2" key="1">
    <citation type="submission" date="2024-11" db="EMBL/GenBank/DDBJ databases">
        <title>Adaptive evolution of stress response genes in parasites aligns with host niche diversity.</title>
        <authorList>
            <person name="Hahn C."/>
            <person name="Resl P."/>
        </authorList>
    </citation>
    <scope>NUCLEOTIDE SEQUENCE [LARGE SCALE GENOMIC DNA]</scope>
    <source>
        <strain evidence="1">EGGRZ-B1_66</strain>
        <tissue evidence="1">Body</tissue>
    </source>
</reference>
<comment type="caution">
    <text evidence="1">The sequence shown here is derived from an EMBL/GenBank/DDBJ whole genome shotgun (WGS) entry which is preliminary data.</text>
</comment>
<accession>A0ABD2PJU5</accession>
<protein>
    <submittedName>
        <fullName evidence="1">Uncharacterized protein</fullName>
    </submittedName>
</protein>
<proteinExistence type="predicted"/>
<keyword evidence="2" id="KW-1185">Reference proteome</keyword>
<name>A0ABD2PJU5_9PLAT</name>
<dbReference type="Proteomes" id="UP001626550">
    <property type="component" value="Unassembled WGS sequence"/>
</dbReference>
<sequence length="84" mass="9784">MNSARFNVGITVYYSESGYHLYPESDMEIKDLLTKEMEFVIGDGQLLNVDFLAIFLICFMEHLVHIVEHIEQFSVRNYSICGKM</sequence>
<evidence type="ECO:0000313" key="1">
    <source>
        <dbReference type="EMBL" id="KAL3307464.1"/>
    </source>
</evidence>